<organism evidence="2">
    <name type="scientific">viral metagenome</name>
    <dbReference type="NCBI Taxonomy" id="1070528"/>
    <lineage>
        <taxon>unclassified sequences</taxon>
        <taxon>metagenomes</taxon>
        <taxon>organismal metagenomes</taxon>
    </lineage>
</organism>
<reference evidence="2" key="1">
    <citation type="journal article" date="2020" name="Nature">
        <title>Giant virus diversity and host interactions through global metagenomics.</title>
        <authorList>
            <person name="Schulz F."/>
            <person name="Roux S."/>
            <person name="Paez-Espino D."/>
            <person name="Jungbluth S."/>
            <person name="Walsh D.A."/>
            <person name="Denef V.J."/>
            <person name="McMahon K.D."/>
            <person name="Konstantinidis K.T."/>
            <person name="Eloe-Fadrosh E.A."/>
            <person name="Kyrpides N.C."/>
            <person name="Woyke T."/>
        </authorList>
    </citation>
    <scope>NUCLEOTIDE SEQUENCE</scope>
    <source>
        <strain evidence="2">GVMAG-M-3300010158-60</strain>
    </source>
</reference>
<evidence type="ECO:0000313" key="2">
    <source>
        <dbReference type="EMBL" id="QHS89219.1"/>
    </source>
</evidence>
<sequence length="223" mass="26078">MEFPPTLFINLEKRPDRRKRMEDAFVSWPVPIERVEAVENTPGWKGCTLSHRKCIELAAQRGYPWVLILEDDCLIKSSERFTSLLPTLWSKRDSFDVFLGGPLFFTRQTLIQADPPLINVNGKTTHFCLIPAHKYEQILRDIQPTYAVFVIDHYYARNFRIWATSPHLATQYESQSDIRKFENKSATIFKESEKALEDFLETGEVHMHIENFTVERLKDLDLA</sequence>
<name>A0A6C0BCC3_9ZZZZ</name>
<dbReference type="InterPro" id="IPR029044">
    <property type="entry name" value="Nucleotide-diphossugar_trans"/>
</dbReference>
<feature type="domain" description="Glycosyl transferase family 25" evidence="1">
    <location>
        <begin position="41"/>
        <end position="92"/>
    </location>
</feature>
<evidence type="ECO:0000259" key="1">
    <source>
        <dbReference type="Pfam" id="PF01755"/>
    </source>
</evidence>
<dbReference type="SUPFAM" id="SSF53448">
    <property type="entry name" value="Nucleotide-diphospho-sugar transferases"/>
    <property type="match status" value="1"/>
</dbReference>
<dbReference type="EMBL" id="MN739107">
    <property type="protein sequence ID" value="QHS89219.1"/>
    <property type="molecule type" value="Genomic_DNA"/>
</dbReference>
<protein>
    <recommendedName>
        <fullName evidence="1">Glycosyl transferase family 25 domain-containing protein</fullName>
    </recommendedName>
</protein>
<proteinExistence type="predicted"/>
<dbReference type="CDD" id="cd06532">
    <property type="entry name" value="Glyco_transf_25"/>
    <property type="match status" value="1"/>
</dbReference>
<dbReference type="AlphaFoldDB" id="A0A6C0BCC3"/>
<dbReference type="InterPro" id="IPR002654">
    <property type="entry name" value="Glyco_trans_25"/>
</dbReference>
<dbReference type="Pfam" id="PF01755">
    <property type="entry name" value="Glyco_transf_25"/>
    <property type="match status" value="1"/>
</dbReference>
<accession>A0A6C0BCC3</accession>